<dbReference type="eggNOG" id="COG0589">
    <property type="taxonomic scope" value="Bacteria"/>
</dbReference>
<dbReference type="AlphaFoldDB" id="W4HGM5"/>
<keyword evidence="4" id="KW-1185">Reference proteome</keyword>
<dbReference type="Pfam" id="PF00582">
    <property type="entry name" value="Usp"/>
    <property type="match status" value="1"/>
</dbReference>
<dbReference type="InterPro" id="IPR006015">
    <property type="entry name" value="Universal_stress_UspA"/>
</dbReference>
<comment type="similarity">
    <text evidence="1">Belongs to the universal stress protein A family.</text>
</comment>
<evidence type="ECO:0000313" key="4">
    <source>
        <dbReference type="Proteomes" id="UP000019063"/>
    </source>
</evidence>
<dbReference type="CDD" id="cd00293">
    <property type="entry name" value="USP-like"/>
    <property type="match status" value="1"/>
</dbReference>
<dbReference type="RefSeq" id="WP_043846104.1">
    <property type="nucleotide sequence ID" value="NZ_AQQW01000011.1"/>
</dbReference>
<dbReference type="Gene3D" id="3.40.50.620">
    <property type="entry name" value="HUPs"/>
    <property type="match status" value="1"/>
</dbReference>
<dbReference type="EMBL" id="AQQW01000011">
    <property type="protein sequence ID" value="ETW11548.1"/>
    <property type="molecule type" value="Genomic_DNA"/>
</dbReference>
<feature type="domain" description="UspA" evidence="2">
    <location>
        <begin position="26"/>
        <end position="137"/>
    </location>
</feature>
<comment type="caution">
    <text evidence="3">The sequence shown here is derived from an EMBL/GenBank/DDBJ whole genome shotgun (WGS) entry which is preliminary data.</text>
</comment>
<dbReference type="PATRIC" id="fig|1317118.6.peg.3410"/>
<dbReference type="PRINTS" id="PR01438">
    <property type="entry name" value="UNVRSLSTRESS"/>
</dbReference>
<dbReference type="STRING" id="1379903.ATO8_16575"/>
<evidence type="ECO:0000256" key="1">
    <source>
        <dbReference type="ARBA" id="ARBA00008791"/>
    </source>
</evidence>
<dbReference type="PANTHER" id="PTHR46268">
    <property type="entry name" value="STRESS RESPONSE PROTEIN NHAX"/>
    <property type="match status" value="1"/>
</dbReference>
<reference evidence="3 4" key="1">
    <citation type="journal article" date="2014" name="Antonie Van Leeuwenhoek">
        <title>Roseivivax atlanticus sp. nov., isolated from surface seawater of the Atlantic Ocean.</title>
        <authorList>
            <person name="Li G."/>
            <person name="Lai Q."/>
            <person name="Liu X."/>
            <person name="Sun F."/>
            <person name="Shao Z."/>
        </authorList>
    </citation>
    <scope>NUCLEOTIDE SEQUENCE [LARGE SCALE GENOMIC DNA]</scope>
    <source>
        <strain evidence="3 4">22II-s10s</strain>
    </source>
</reference>
<proteinExistence type="inferred from homology"/>
<organism evidence="3 4">
    <name type="scientific">Roseivivax marinus</name>
    <dbReference type="NCBI Taxonomy" id="1379903"/>
    <lineage>
        <taxon>Bacteria</taxon>
        <taxon>Pseudomonadati</taxon>
        <taxon>Pseudomonadota</taxon>
        <taxon>Alphaproteobacteria</taxon>
        <taxon>Rhodobacterales</taxon>
        <taxon>Roseobacteraceae</taxon>
        <taxon>Roseivivax</taxon>
    </lineage>
</organism>
<dbReference type="SUPFAM" id="SSF52402">
    <property type="entry name" value="Adenine nucleotide alpha hydrolases-like"/>
    <property type="match status" value="1"/>
</dbReference>
<dbReference type="Proteomes" id="UP000019063">
    <property type="component" value="Unassembled WGS sequence"/>
</dbReference>
<evidence type="ECO:0000313" key="3">
    <source>
        <dbReference type="EMBL" id="ETW11548.1"/>
    </source>
</evidence>
<accession>W4HGM5</accession>
<gene>
    <name evidence="3" type="ORF">ATO8_16575</name>
</gene>
<name>W4HGM5_9RHOB</name>
<sequence>MAPPETKLILCPINLRHAELDYSEYEEAVAMAKRRGARLILMTVSPEFERNLNIRDVDGYWKEEMAKFLKSHPAEGVELETVVRKGSTHREIVRLAKERKVDVIVMKSANPKVQDYLLGTTASHVVAYAPCSVYVVRSYPHT</sequence>
<dbReference type="InterPro" id="IPR014729">
    <property type="entry name" value="Rossmann-like_a/b/a_fold"/>
</dbReference>
<dbReference type="PANTHER" id="PTHR46268:SF6">
    <property type="entry name" value="UNIVERSAL STRESS PROTEIN UP12"/>
    <property type="match status" value="1"/>
</dbReference>
<evidence type="ECO:0000259" key="2">
    <source>
        <dbReference type="Pfam" id="PF00582"/>
    </source>
</evidence>
<protein>
    <recommendedName>
        <fullName evidence="2">UspA domain-containing protein</fullName>
    </recommendedName>
</protein>
<dbReference type="InterPro" id="IPR006016">
    <property type="entry name" value="UspA"/>
</dbReference>